<proteinExistence type="predicted"/>
<sequence length="171" mass="19632">MVKVWYQHDQNVAAKVDIDRGSDIDDLKQRIFGPTNKGQYQATYNGNIMRPSAKVPQNTTDDMPIVFTRIVNVPSPEPHESAESDADERLNCGGDLCGNCGKCRDWHFTGNQGDWDWICNYKNWAQVDKGRWRRVVELLKKRPDATCFVSLGFHCRFDRDSIGHLCLCEEH</sequence>
<dbReference type="EMBL" id="CAJOAZ010003594">
    <property type="protein sequence ID" value="CAF4017370.1"/>
    <property type="molecule type" value="Genomic_DNA"/>
</dbReference>
<dbReference type="Proteomes" id="UP000663844">
    <property type="component" value="Unassembled WGS sequence"/>
</dbReference>
<name>A0A819PRC2_9BILA</name>
<reference evidence="1" key="1">
    <citation type="submission" date="2021-02" db="EMBL/GenBank/DDBJ databases">
        <authorList>
            <person name="Nowell W R."/>
        </authorList>
    </citation>
    <scope>NUCLEOTIDE SEQUENCE</scope>
</reference>
<comment type="caution">
    <text evidence="1">The sequence shown here is derived from an EMBL/GenBank/DDBJ whole genome shotgun (WGS) entry which is preliminary data.</text>
</comment>
<accession>A0A819PRC2</accession>
<protein>
    <submittedName>
        <fullName evidence="1">Uncharacterized protein</fullName>
    </submittedName>
</protein>
<dbReference type="AlphaFoldDB" id="A0A819PRC2"/>
<organism evidence="1 2">
    <name type="scientific">Adineta steineri</name>
    <dbReference type="NCBI Taxonomy" id="433720"/>
    <lineage>
        <taxon>Eukaryota</taxon>
        <taxon>Metazoa</taxon>
        <taxon>Spiralia</taxon>
        <taxon>Gnathifera</taxon>
        <taxon>Rotifera</taxon>
        <taxon>Eurotatoria</taxon>
        <taxon>Bdelloidea</taxon>
        <taxon>Adinetida</taxon>
        <taxon>Adinetidae</taxon>
        <taxon>Adineta</taxon>
    </lineage>
</organism>
<gene>
    <name evidence="1" type="ORF">OXD698_LOCUS30483</name>
</gene>
<evidence type="ECO:0000313" key="1">
    <source>
        <dbReference type="EMBL" id="CAF4017370.1"/>
    </source>
</evidence>
<evidence type="ECO:0000313" key="2">
    <source>
        <dbReference type="Proteomes" id="UP000663844"/>
    </source>
</evidence>